<gene>
    <name evidence="1" type="ordered locus">Belba_0877</name>
</gene>
<protein>
    <submittedName>
        <fullName evidence="1">Uncharacterized protein</fullName>
    </submittedName>
</protein>
<name>I3Z2Q6_BELBD</name>
<dbReference type="EMBL" id="CP003281">
    <property type="protein sequence ID" value="AFL83524.1"/>
    <property type="molecule type" value="Genomic_DNA"/>
</dbReference>
<proteinExistence type="predicted"/>
<evidence type="ECO:0000313" key="2">
    <source>
        <dbReference type="Proteomes" id="UP000006050"/>
    </source>
</evidence>
<organism evidence="1 2">
    <name type="scientific">Belliella baltica (strain DSM 15883 / CIP 108006 / LMG 21964 / BA134)</name>
    <dbReference type="NCBI Taxonomy" id="866536"/>
    <lineage>
        <taxon>Bacteria</taxon>
        <taxon>Pseudomonadati</taxon>
        <taxon>Bacteroidota</taxon>
        <taxon>Cytophagia</taxon>
        <taxon>Cytophagales</taxon>
        <taxon>Cyclobacteriaceae</taxon>
        <taxon>Belliella</taxon>
    </lineage>
</organism>
<dbReference type="RefSeq" id="WP_014771532.1">
    <property type="nucleotide sequence ID" value="NC_018010.1"/>
</dbReference>
<dbReference type="AlphaFoldDB" id="I3Z2Q6"/>
<evidence type="ECO:0000313" key="1">
    <source>
        <dbReference type="EMBL" id="AFL83524.1"/>
    </source>
</evidence>
<dbReference type="Proteomes" id="UP000006050">
    <property type="component" value="Chromosome"/>
</dbReference>
<dbReference type="STRING" id="866536.Belba_0877"/>
<keyword evidence="2" id="KW-1185">Reference proteome</keyword>
<sequence>MKKVKLKTLIKALKEVKKKGGKYVQYEGTLFIKEMGNEIILTTEMQW</sequence>
<dbReference type="HOGENOM" id="CLU_3165074_0_0_10"/>
<dbReference type="KEGG" id="bbd:Belba_0877"/>
<reference evidence="2" key="1">
    <citation type="submission" date="2012-06" db="EMBL/GenBank/DDBJ databases">
        <title>The complete genome of Belliella baltica DSM 15883.</title>
        <authorList>
            <person name="Lucas S."/>
            <person name="Copeland A."/>
            <person name="Lapidus A."/>
            <person name="Goodwin L."/>
            <person name="Pitluck S."/>
            <person name="Peters L."/>
            <person name="Mikhailova N."/>
            <person name="Davenport K."/>
            <person name="Kyrpides N."/>
            <person name="Mavromatis K."/>
            <person name="Pagani I."/>
            <person name="Ivanova N."/>
            <person name="Ovchinnikova G."/>
            <person name="Zeytun A."/>
            <person name="Detter J.C."/>
            <person name="Han C."/>
            <person name="Land M."/>
            <person name="Hauser L."/>
            <person name="Markowitz V."/>
            <person name="Cheng J.-F."/>
            <person name="Hugenholtz P."/>
            <person name="Woyke T."/>
            <person name="Wu D."/>
            <person name="Tindall B."/>
            <person name="Pomrenke H."/>
            <person name="Brambilla E."/>
            <person name="Klenk H.-P."/>
            <person name="Eisen J.A."/>
        </authorList>
    </citation>
    <scope>NUCLEOTIDE SEQUENCE [LARGE SCALE GENOMIC DNA]</scope>
    <source>
        <strain evidence="2">DSM 15883 / CIP 108006 / LMG 21964 / BA134</strain>
    </source>
</reference>
<accession>I3Z2Q6</accession>